<protein>
    <recommendedName>
        <fullName evidence="2">VWFA domain-containing protein</fullName>
    </recommendedName>
</protein>
<name>A0A455W4D7_MARNT</name>
<evidence type="ECO:0000256" key="1">
    <source>
        <dbReference type="SAM" id="SignalP"/>
    </source>
</evidence>
<accession>A0A455W4D7</accession>
<dbReference type="AlphaFoldDB" id="A0A455W4D7"/>
<dbReference type="InterPro" id="IPR013424">
    <property type="entry name" value="Ice-binding_C"/>
</dbReference>
<proteinExistence type="predicted"/>
<feature type="domain" description="VWFA" evidence="2">
    <location>
        <begin position="30"/>
        <end position="221"/>
    </location>
</feature>
<dbReference type="EMBL" id="AP019537">
    <property type="protein sequence ID" value="BBJ03761.1"/>
    <property type="molecule type" value="Genomic_DNA"/>
</dbReference>
<dbReference type="NCBIfam" id="TIGR02595">
    <property type="entry name" value="PEP_CTERM"/>
    <property type="match status" value="1"/>
</dbReference>
<organism evidence="3">
    <name type="scientific">Marinobacter nauticus</name>
    <name type="common">Marinobacter hydrocarbonoclasticus</name>
    <name type="synonym">Marinobacter aquaeolei</name>
    <dbReference type="NCBI Taxonomy" id="2743"/>
    <lineage>
        <taxon>Bacteria</taxon>
        <taxon>Pseudomonadati</taxon>
        <taxon>Pseudomonadota</taxon>
        <taxon>Gammaproteobacteria</taxon>
        <taxon>Pseudomonadales</taxon>
        <taxon>Marinobacteraceae</taxon>
        <taxon>Marinobacter</taxon>
    </lineage>
</organism>
<dbReference type="Pfam" id="PF00092">
    <property type="entry name" value="VWA"/>
    <property type="match status" value="1"/>
</dbReference>
<evidence type="ECO:0000259" key="2">
    <source>
        <dbReference type="PROSITE" id="PS50234"/>
    </source>
</evidence>
<feature type="chain" id="PRO_5019781653" description="VWFA domain-containing protein" evidence="1">
    <location>
        <begin position="25"/>
        <end position="278"/>
    </location>
</feature>
<sequence length="278" mass="29138">MMKLKRFLSGLILSTAAAIAPVHAAPILSDIVFVVDESGSMGTVQANLRDNIGLFASILTGTGQVDARYGLVGYGDNAIVPRMVTDLTDPTSFATAAQGLKINGGIEPGYTATAFALNALDGQSDLFSFRSNAVKNIIILTDEPSNGDTAARGSVGGSAVTSSVLDGLLTSNNALYNGVLRGSSTISSFSTLISDHGGTVFDLNLFNTSDQTIVQQFVTDFANKKLQETLDFCQLNPTNPACQPSASVPEPSSLALIGLGLLGIFTRYRRRHITPMAV</sequence>
<dbReference type="SUPFAM" id="SSF53300">
    <property type="entry name" value="vWA-like"/>
    <property type="match status" value="1"/>
</dbReference>
<dbReference type="InterPro" id="IPR002035">
    <property type="entry name" value="VWF_A"/>
</dbReference>
<dbReference type="PROSITE" id="PS50234">
    <property type="entry name" value="VWFA"/>
    <property type="match status" value="1"/>
</dbReference>
<feature type="signal peptide" evidence="1">
    <location>
        <begin position="1"/>
        <end position="24"/>
    </location>
</feature>
<reference evidence="3" key="1">
    <citation type="submission" date="2019-03" db="EMBL/GenBank/DDBJ databases">
        <title>Whole genome analysis of nitrate-reducing bacteria Marinobacter hydrocarbonoclasticus YB03.</title>
        <authorList>
            <person name="Azam A.H."/>
            <person name="Yuk S.R."/>
            <person name="Kamarisima K."/>
            <person name="Miyanaga K."/>
            <person name="Tanji Y."/>
        </authorList>
    </citation>
    <scope>NUCLEOTIDE SEQUENCE</scope>
    <source>
        <strain evidence="3">YB03</strain>
    </source>
</reference>
<dbReference type="SMART" id="SM00327">
    <property type="entry name" value="VWA"/>
    <property type="match status" value="1"/>
</dbReference>
<dbReference type="Gene3D" id="3.40.50.410">
    <property type="entry name" value="von Willebrand factor, type A domain"/>
    <property type="match status" value="1"/>
</dbReference>
<dbReference type="Pfam" id="PF07589">
    <property type="entry name" value="PEP-CTERM"/>
    <property type="match status" value="1"/>
</dbReference>
<keyword evidence="1" id="KW-0732">Signal</keyword>
<evidence type="ECO:0000313" key="3">
    <source>
        <dbReference type="EMBL" id="BBJ03761.1"/>
    </source>
</evidence>
<gene>
    <name evidence="3" type="ORF">YBY_16090</name>
</gene>
<dbReference type="InterPro" id="IPR036465">
    <property type="entry name" value="vWFA_dom_sf"/>
</dbReference>